<dbReference type="AlphaFoldDB" id="A0A0A9DUV6"/>
<sequence length="34" mass="3470">MRTISTSLNAVSPLMSTSNTLCSSAVTPLSISAK</sequence>
<name>A0A0A9DUV6_ARUDO</name>
<dbReference type="EMBL" id="GBRH01205536">
    <property type="protein sequence ID" value="JAD92359.1"/>
    <property type="molecule type" value="Transcribed_RNA"/>
</dbReference>
<accession>A0A0A9DUV6</accession>
<reference evidence="1" key="2">
    <citation type="journal article" date="2015" name="Data Brief">
        <title>Shoot transcriptome of the giant reed, Arundo donax.</title>
        <authorList>
            <person name="Barrero R.A."/>
            <person name="Guerrero F.D."/>
            <person name="Moolhuijzen P."/>
            <person name="Goolsby J.A."/>
            <person name="Tidwell J."/>
            <person name="Bellgard S.E."/>
            <person name="Bellgard M.I."/>
        </authorList>
    </citation>
    <scope>NUCLEOTIDE SEQUENCE</scope>
    <source>
        <tissue evidence="1">Shoot tissue taken approximately 20 cm above the soil surface</tissue>
    </source>
</reference>
<organism evidence="1">
    <name type="scientific">Arundo donax</name>
    <name type="common">Giant reed</name>
    <name type="synonym">Donax arundinaceus</name>
    <dbReference type="NCBI Taxonomy" id="35708"/>
    <lineage>
        <taxon>Eukaryota</taxon>
        <taxon>Viridiplantae</taxon>
        <taxon>Streptophyta</taxon>
        <taxon>Embryophyta</taxon>
        <taxon>Tracheophyta</taxon>
        <taxon>Spermatophyta</taxon>
        <taxon>Magnoliopsida</taxon>
        <taxon>Liliopsida</taxon>
        <taxon>Poales</taxon>
        <taxon>Poaceae</taxon>
        <taxon>PACMAD clade</taxon>
        <taxon>Arundinoideae</taxon>
        <taxon>Arundineae</taxon>
        <taxon>Arundo</taxon>
    </lineage>
</organism>
<evidence type="ECO:0000313" key="1">
    <source>
        <dbReference type="EMBL" id="JAD92359.1"/>
    </source>
</evidence>
<protein>
    <submittedName>
        <fullName evidence="1">AtRLP4</fullName>
    </submittedName>
</protein>
<reference evidence="1" key="1">
    <citation type="submission" date="2014-09" db="EMBL/GenBank/DDBJ databases">
        <authorList>
            <person name="Magalhaes I.L.F."/>
            <person name="Oliveira U."/>
            <person name="Santos F.R."/>
            <person name="Vidigal T.H.D.A."/>
            <person name="Brescovit A.D."/>
            <person name="Santos A.J."/>
        </authorList>
    </citation>
    <scope>NUCLEOTIDE SEQUENCE</scope>
    <source>
        <tissue evidence="1">Shoot tissue taken approximately 20 cm above the soil surface</tissue>
    </source>
</reference>
<proteinExistence type="predicted"/>